<dbReference type="PROSITE" id="PS51257">
    <property type="entry name" value="PROKAR_LIPOPROTEIN"/>
    <property type="match status" value="1"/>
</dbReference>
<evidence type="ECO:0000313" key="3">
    <source>
        <dbReference type="Proteomes" id="UP001432075"/>
    </source>
</evidence>
<feature type="compositionally biased region" description="Low complexity" evidence="1">
    <location>
        <begin position="38"/>
        <end position="61"/>
    </location>
</feature>
<sequence length="284" mass="29537">MGGPGRYADRFALRVGGCVAAGLLVLAGCSAGSGGARDGASASPAASPSAGSGAASAPVPGTTGASGVPLVPELDEAKQPKDAAGARALLERISVEPEAFGPGIVRSSPFESAPDRWPVLDQDCVWQTSGLPEDVLATATRHFHLPAEGGRGRVRLTTTVTVHRDRTESGWETAHAMEEVLRCPRQVLRDGEEINNLLGASFYLGEQLNGWTEDAFNEFGEYLSEADGGPYRYVWYQAQFGPVTVAVAGKGAAGFTKQEIDALAVQGTSRLMLQAKLALAKGGV</sequence>
<evidence type="ECO:0000313" key="2">
    <source>
        <dbReference type="EMBL" id="WUO44976.1"/>
    </source>
</evidence>
<reference evidence="2" key="1">
    <citation type="submission" date="2022-10" db="EMBL/GenBank/DDBJ databases">
        <title>The complete genomes of actinobacterial strains from the NBC collection.</title>
        <authorList>
            <person name="Joergensen T.S."/>
            <person name="Alvarez Arevalo M."/>
            <person name="Sterndorff E.B."/>
            <person name="Faurdal D."/>
            <person name="Vuksanovic O."/>
            <person name="Mourched A.-S."/>
            <person name="Charusanti P."/>
            <person name="Shaw S."/>
            <person name="Blin K."/>
            <person name="Weber T."/>
        </authorList>
    </citation>
    <scope>NUCLEOTIDE SEQUENCE</scope>
    <source>
        <strain evidence="2">NBC_00283</strain>
    </source>
</reference>
<name>A0ABZ1REX9_9ACTN</name>
<feature type="region of interest" description="Disordered" evidence="1">
    <location>
        <begin position="36"/>
        <end position="70"/>
    </location>
</feature>
<keyword evidence="3" id="KW-1185">Reference proteome</keyword>
<organism evidence="2 3">
    <name type="scientific">Streptomyces goshikiensis</name>
    <dbReference type="NCBI Taxonomy" id="1942"/>
    <lineage>
        <taxon>Bacteria</taxon>
        <taxon>Bacillati</taxon>
        <taxon>Actinomycetota</taxon>
        <taxon>Actinomycetes</taxon>
        <taxon>Kitasatosporales</taxon>
        <taxon>Streptomycetaceae</taxon>
        <taxon>Streptomyces</taxon>
    </lineage>
</organism>
<evidence type="ECO:0008006" key="4">
    <source>
        <dbReference type="Google" id="ProtNLM"/>
    </source>
</evidence>
<dbReference type="Proteomes" id="UP001432075">
    <property type="component" value="Chromosome"/>
</dbReference>
<dbReference type="RefSeq" id="WP_245252542.1">
    <property type="nucleotide sequence ID" value="NZ_CP108057.1"/>
</dbReference>
<evidence type="ECO:0000256" key="1">
    <source>
        <dbReference type="SAM" id="MobiDB-lite"/>
    </source>
</evidence>
<accession>A0ABZ1REX9</accession>
<gene>
    <name evidence="2" type="ORF">OHU17_03640</name>
</gene>
<dbReference type="EMBL" id="CP108057">
    <property type="protein sequence ID" value="WUO44976.1"/>
    <property type="molecule type" value="Genomic_DNA"/>
</dbReference>
<protein>
    <recommendedName>
        <fullName evidence="4">Lipoprotein</fullName>
    </recommendedName>
</protein>
<proteinExistence type="predicted"/>